<evidence type="ECO:0000256" key="1">
    <source>
        <dbReference type="SAM" id="Phobius"/>
    </source>
</evidence>
<evidence type="ECO:0000313" key="2">
    <source>
        <dbReference type="EMBL" id="WVZ10514.1"/>
    </source>
</evidence>
<name>A0AAQ3NHS9_VIGMU</name>
<dbReference type="Proteomes" id="UP001374535">
    <property type="component" value="Chromosome 5"/>
</dbReference>
<proteinExistence type="predicted"/>
<keyword evidence="1" id="KW-0472">Membrane</keyword>
<sequence length="137" mass="15497">SRTAGEKDRALPSFHHPRQHLLSAVEGTDGGNSDGILKSVEMDVLEGGGIGREGLVISIIDKNLNESEGMNSFECIPHAFGIGAVHAYRKHLCFLFPRYFFRHSRQSTCKYTHVYIHISIYIITILFIHTYIHIQMI</sequence>
<dbReference type="EMBL" id="CP144696">
    <property type="protein sequence ID" value="WVZ10514.1"/>
    <property type="molecule type" value="Genomic_DNA"/>
</dbReference>
<feature type="transmembrane region" description="Helical" evidence="1">
    <location>
        <begin position="114"/>
        <end position="134"/>
    </location>
</feature>
<organism evidence="2 3">
    <name type="scientific">Vigna mungo</name>
    <name type="common">Black gram</name>
    <name type="synonym">Phaseolus mungo</name>
    <dbReference type="NCBI Taxonomy" id="3915"/>
    <lineage>
        <taxon>Eukaryota</taxon>
        <taxon>Viridiplantae</taxon>
        <taxon>Streptophyta</taxon>
        <taxon>Embryophyta</taxon>
        <taxon>Tracheophyta</taxon>
        <taxon>Spermatophyta</taxon>
        <taxon>Magnoliopsida</taxon>
        <taxon>eudicotyledons</taxon>
        <taxon>Gunneridae</taxon>
        <taxon>Pentapetalae</taxon>
        <taxon>rosids</taxon>
        <taxon>fabids</taxon>
        <taxon>Fabales</taxon>
        <taxon>Fabaceae</taxon>
        <taxon>Papilionoideae</taxon>
        <taxon>50 kb inversion clade</taxon>
        <taxon>NPAAA clade</taxon>
        <taxon>indigoferoid/millettioid clade</taxon>
        <taxon>Phaseoleae</taxon>
        <taxon>Vigna</taxon>
    </lineage>
</organism>
<accession>A0AAQ3NHS9</accession>
<keyword evidence="1" id="KW-0812">Transmembrane</keyword>
<gene>
    <name evidence="2" type="ORF">V8G54_015044</name>
</gene>
<keyword evidence="3" id="KW-1185">Reference proteome</keyword>
<protein>
    <submittedName>
        <fullName evidence="2">Uncharacterized protein</fullName>
    </submittedName>
</protein>
<feature type="non-terminal residue" evidence="2">
    <location>
        <position position="137"/>
    </location>
</feature>
<reference evidence="2 3" key="1">
    <citation type="journal article" date="2023" name="Life. Sci Alliance">
        <title>Evolutionary insights into 3D genome organization and epigenetic landscape of Vigna mungo.</title>
        <authorList>
            <person name="Junaid A."/>
            <person name="Singh B."/>
            <person name="Bhatia S."/>
        </authorList>
    </citation>
    <scope>NUCLEOTIDE SEQUENCE [LARGE SCALE GENOMIC DNA]</scope>
    <source>
        <strain evidence="2">Urdbean</strain>
    </source>
</reference>
<dbReference type="AlphaFoldDB" id="A0AAQ3NHS9"/>
<keyword evidence="1" id="KW-1133">Transmembrane helix</keyword>
<evidence type="ECO:0000313" key="3">
    <source>
        <dbReference type="Proteomes" id="UP001374535"/>
    </source>
</evidence>